<evidence type="ECO:0000313" key="2">
    <source>
        <dbReference type="EMBL" id="KAG2228027.1"/>
    </source>
</evidence>
<dbReference type="OrthoDB" id="2281596at2759"/>
<protein>
    <submittedName>
        <fullName evidence="2">Uncharacterized protein</fullName>
    </submittedName>
</protein>
<keyword evidence="1" id="KW-0812">Transmembrane</keyword>
<dbReference type="Proteomes" id="UP000646827">
    <property type="component" value="Unassembled WGS sequence"/>
</dbReference>
<accession>A0A8H7SH38</accession>
<evidence type="ECO:0000256" key="1">
    <source>
        <dbReference type="SAM" id="Phobius"/>
    </source>
</evidence>
<comment type="caution">
    <text evidence="2">The sequence shown here is derived from an EMBL/GenBank/DDBJ whole genome shotgun (WGS) entry which is preliminary data.</text>
</comment>
<organism evidence="2 3">
    <name type="scientific">Circinella minor</name>
    <dbReference type="NCBI Taxonomy" id="1195481"/>
    <lineage>
        <taxon>Eukaryota</taxon>
        <taxon>Fungi</taxon>
        <taxon>Fungi incertae sedis</taxon>
        <taxon>Mucoromycota</taxon>
        <taxon>Mucoromycotina</taxon>
        <taxon>Mucoromycetes</taxon>
        <taxon>Mucorales</taxon>
        <taxon>Lichtheimiaceae</taxon>
        <taxon>Circinella</taxon>
    </lineage>
</organism>
<name>A0A8H7SH38_9FUNG</name>
<feature type="transmembrane region" description="Helical" evidence="1">
    <location>
        <begin position="78"/>
        <end position="96"/>
    </location>
</feature>
<keyword evidence="1" id="KW-1133">Transmembrane helix</keyword>
<gene>
    <name evidence="2" type="ORF">INT45_012051</name>
</gene>
<reference evidence="2 3" key="1">
    <citation type="submission" date="2020-12" db="EMBL/GenBank/DDBJ databases">
        <title>Metabolic potential, ecology and presence of endohyphal bacteria is reflected in genomic diversity of Mucoromycotina.</title>
        <authorList>
            <person name="Muszewska A."/>
            <person name="Okrasinska A."/>
            <person name="Steczkiewicz K."/>
            <person name="Drgas O."/>
            <person name="Orlowska M."/>
            <person name="Perlinska-Lenart U."/>
            <person name="Aleksandrzak-Piekarczyk T."/>
            <person name="Szatraj K."/>
            <person name="Zielenkiewicz U."/>
            <person name="Pilsyk S."/>
            <person name="Malc E."/>
            <person name="Mieczkowski P."/>
            <person name="Kruszewska J.S."/>
            <person name="Biernat P."/>
            <person name="Pawlowska J."/>
        </authorList>
    </citation>
    <scope>NUCLEOTIDE SEQUENCE [LARGE SCALE GENOMIC DNA]</scope>
    <source>
        <strain evidence="2 3">CBS 142.35</strain>
    </source>
</reference>
<keyword evidence="3" id="KW-1185">Reference proteome</keyword>
<sequence length="173" mass="19437">MRWPNTKLDNLGIFGRPTFCRPDCVVSQMVGPKCTFSRVFGEVKSADSVDENYLLAKDLLRLGVFGKDAIDTDSMEGVMLYQAVVFFFVAVVYTGVIIGHTIIFYGISLVTDGLYLMFELEKIIIPRSIKDVYNITSSLNSPMAVAKTYSHCIPSPTPENIQDKRRETLDTYL</sequence>
<proteinExistence type="predicted"/>
<evidence type="ECO:0000313" key="3">
    <source>
        <dbReference type="Proteomes" id="UP000646827"/>
    </source>
</evidence>
<dbReference type="EMBL" id="JAEPRB010000003">
    <property type="protein sequence ID" value="KAG2228027.1"/>
    <property type="molecule type" value="Genomic_DNA"/>
</dbReference>
<keyword evidence="1" id="KW-0472">Membrane</keyword>
<dbReference type="AlphaFoldDB" id="A0A8H7SH38"/>